<evidence type="ECO:0000313" key="1">
    <source>
        <dbReference type="EMBL" id="GAH24668.1"/>
    </source>
</evidence>
<proteinExistence type="predicted"/>
<organism evidence="1">
    <name type="scientific">marine sediment metagenome</name>
    <dbReference type="NCBI Taxonomy" id="412755"/>
    <lineage>
        <taxon>unclassified sequences</taxon>
        <taxon>metagenomes</taxon>
        <taxon>ecological metagenomes</taxon>
    </lineage>
</organism>
<dbReference type="Gene3D" id="3.90.226.10">
    <property type="entry name" value="2-enoyl-CoA Hydratase, Chain A, domain 1"/>
    <property type="match status" value="1"/>
</dbReference>
<dbReference type="InterPro" id="IPR029045">
    <property type="entry name" value="ClpP/crotonase-like_dom_sf"/>
</dbReference>
<protein>
    <recommendedName>
        <fullName evidence="2">Peptidase S49 domain-containing protein</fullName>
    </recommendedName>
</protein>
<reference evidence="1" key="1">
    <citation type="journal article" date="2014" name="Front. Microbiol.">
        <title>High frequency of phylogenetically diverse reductive dehalogenase-homologous genes in deep subseafloor sedimentary metagenomes.</title>
        <authorList>
            <person name="Kawai M."/>
            <person name="Futagami T."/>
            <person name="Toyoda A."/>
            <person name="Takaki Y."/>
            <person name="Nishi S."/>
            <person name="Hori S."/>
            <person name="Arai W."/>
            <person name="Tsubouchi T."/>
            <person name="Morono Y."/>
            <person name="Uchiyama I."/>
            <person name="Ito T."/>
            <person name="Fujiyama A."/>
            <person name="Inagaki F."/>
            <person name="Takami H."/>
        </authorList>
    </citation>
    <scope>NUCLEOTIDE SEQUENCE</scope>
    <source>
        <strain evidence="1">Expedition CK06-06</strain>
    </source>
</reference>
<dbReference type="SUPFAM" id="SSF52096">
    <property type="entry name" value="ClpP/crotonase"/>
    <property type="match status" value="1"/>
</dbReference>
<comment type="caution">
    <text evidence="1">The sequence shown here is derived from an EMBL/GenBank/DDBJ whole genome shotgun (WGS) entry which is preliminary data.</text>
</comment>
<accession>X1FV61</accession>
<dbReference type="AlphaFoldDB" id="X1FV61"/>
<feature type="non-terminal residue" evidence="1">
    <location>
        <position position="1"/>
    </location>
</feature>
<evidence type="ECO:0008006" key="2">
    <source>
        <dbReference type="Google" id="ProtNLM"/>
    </source>
</evidence>
<sequence>ARKNPNVKAILIRVNSPGGSAAASQEIYEELKKVEKPVNKPIKKHPPENIKNTKIQRKAMPTIFPVLHLAKINPFIQCLYFIQHTAEFSTALF</sequence>
<name>X1FV61_9ZZZZ</name>
<dbReference type="EMBL" id="BART01039947">
    <property type="protein sequence ID" value="GAH24668.1"/>
    <property type="molecule type" value="Genomic_DNA"/>
</dbReference>
<gene>
    <name evidence="1" type="ORF">S01H4_65342</name>
</gene>